<accession>A0A1F5ISM0</accession>
<comment type="caution">
    <text evidence="4">The sequence shown here is derived from an EMBL/GenBank/DDBJ whole genome shotgun (WGS) entry which is preliminary data.</text>
</comment>
<keyword evidence="2" id="KW-0812">Transmembrane</keyword>
<gene>
    <name evidence="4" type="ORF">A2871_00685</name>
</gene>
<dbReference type="PANTHER" id="PTHR33392">
    <property type="entry name" value="POLYISOPRENYL-TEICHOIC ACID--PEPTIDOGLYCAN TEICHOIC ACID TRANSFERASE TAGU"/>
    <property type="match status" value="1"/>
</dbReference>
<name>A0A1F5ISM0_9BACT</name>
<feature type="domain" description="Cell envelope-related transcriptional attenuator" evidence="3">
    <location>
        <begin position="88"/>
        <end position="162"/>
    </location>
</feature>
<dbReference type="Proteomes" id="UP000176336">
    <property type="component" value="Unassembled WGS sequence"/>
</dbReference>
<dbReference type="Pfam" id="PF03816">
    <property type="entry name" value="LytR_cpsA_psr"/>
    <property type="match status" value="1"/>
</dbReference>
<keyword evidence="2" id="KW-1133">Transmembrane helix</keyword>
<evidence type="ECO:0000256" key="2">
    <source>
        <dbReference type="SAM" id="Phobius"/>
    </source>
</evidence>
<protein>
    <recommendedName>
        <fullName evidence="3">Cell envelope-related transcriptional attenuator domain-containing protein</fullName>
    </recommendedName>
</protein>
<evidence type="ECO:0000256" key="1">
    <source>
        <dbReference type="ARBA" id="ARBA00006068"/>
    </source>
</evidence>
<reference evidence="4 5" key="1">
    <citation type="journal article" date="2016" name="Nat. Commun.">
        <title>Thousands of microbial genomes shed light on interconnected biogeochemical processes in an aquifer system.</title>
        <authorList>
            <person name="Anantharaman K."/>
            <person name="Brown C.T."/>
            <person name="Hug L.A."/>
            <person name="Sharon I."/>
            <person name="Castelle C.J."/>
            <person name="Probst A.J."/>
            <person name="Thomas B.C."/>
            <person name="Singh A."/>
            <person name="Wilkins M.J."/>
            <person name="Karaoz U."/>
            <person name="Brodie E.L."/>
            <person name="Williams K.H."/>
            <person name="Hubbard S.S."/>
            <person name="Banfield J.F."/>
        </authorList>
    </citation>
    <scope>NUCLEOTIDE SEQUENCE [LARGE SCALE GENOMIC DNA]</scope>
</reference>
<dbReference type="EMBL" id="MFCR01000003">
    <property type="protein sequence ID" value="OGE19352.1"/>
    <property type="molecule type" value="Genomic_DNA"/>
</dbReference>
<organism evidence="4 5">
    <name type="scientific">Candidatus Daviesbacteria bacterium RIFCSPHIGHO2_01_FULL_41_23</name>
    <dbReference type="NCBI Taxonomy" id="1797764"/>
    <lineage>
        <taxon>Bacteria</taxon>
        <taxon>Candidatus Daviesiibacteriota</taxon>
    </lineage>
</organism>
<dbReference type="AlphaFoldDB" id="A0A1F5ISM0"/>
<evidence type="ECO:0000313" key="4">
    <source>
        <dbReference type="EMBL" id="OGE19352.1"/>
    </source>
</evidence>
<proteinExistence type="inferred from homology"/>
<dbReference type="PANTHER" id="PTHR33392:SF6">
    <property type="entry name" value="POLYISOPRENYL-TEICHOIC ACID--PEPTIDOGLYCAN TEICHOIC ACID TRANSFERASE TAGU"/>
    <property type="match status" value="1"/>
</dbReference>
<dbReference type="InterPro" id="IPR050922">
    <property type="entry name" value="LytR/CpsA/Psr_CW_biosynth"/>
</dbReference>
<feature type="transmembrane region" description="Helical" evidence="2">
    <location>
        <begin position="37"/>
        <end position="55"/>
    </location>
</feature>
<dbReference type="Gene3D" id="3.30.420.590">
    <property type="match status" value="1"/>
</dbReference>
<sequence length="350" mass="39495">MLGKKQRHDLAKGSLSRSNRGWKDAQSRIKISRRNKLALFVLGLVVGLLLLSWGIKFTQSLFNSWNIQTNIPRKYHWNGEFNLNLLIRTDKISLLSYNPKESKVAIVNIPDETFLEVPFGFGSWQLRSVYELGESQKQLGGHKLLVNTITNFLAVPVDGFLDLKDLNPERPVIEIVDSLRKNPFFIFNLLPVLKTDLNLLELLRLDFRLSKVRFDKVEEISLDKLNVLDKGNLPDGTFVFTGDPVKLDSVLSVLADPKIVSEHKTIAVFNGTSKGQMAVKWARLIRNLGGNVIITGNTEEVRKTKVTGEKSVTLKRLQQIFATDNAGDSQELNSSRAQINLLLGEDYVNK</sequence>
<keyword evidence="2" id="KW-0472">Membrane</keyword>
<evidence type="ECO:0000259" key="3">
    <source>
        <dbReference type="Pfam" id="PF03816"/>
    </source>
</evidence>
<comment type="similarity">
    <text evidence="1">Belongs to the LytR/CpsA/Psr (LCP) family.</text>
</comment>
<evidence type="ECO:0000313" key="5">
    <source>
        <dbReference type="Proteomes" id="UP000176336"/>
    </source>
</evidence>
<dbReference type="InterPro" id="IPR004474">
    <property type="entry name" value="LytR_CpsA_psr"/>
</dbReference>